<proteinExistence type="predicted"/>
<feature type="domain" description="MAM" evidence="2">
    <location>
        <begin position="200"/>
        <end position="312"/>
    </location>
</feature>
<comment type="caution">
    <text evidence="3">The sequence shown here is derived from an EMBL/GenBank/DDBJ whole genome shotgun (WGS) entry which is preliminary data.</text>
</comment>
<feature type="domain" description="MAM" evidence="2">
    <location>
        <begin position="58"/>
        <end position="175"/>
    </location>
</feature>
<dbReference type="AlphaFoldDB" id="A0A3S5ANP1"/>
<feature type="signal peptide" evidence="1">
    <location>
        <begin position="1"/>
        <end position="17"/>
    </location>
</feature>
<feature type="chain" id="PRO_5018606319" description="MAM domain-containing protein" evidence="1">
    <location>
        <begin position="18"/>
        <end position="339"/>
    </location>
</feature>
<accession>A0A3S5ANP1</accession>
<dbReference type="EMBL" id="CAAALY010246864">
    <property type="protein sequence ID" value="VEL34032.1"/>
    <property type="molecule type" value="Genomic_DNA"/>
</dbReference>
<name>A0A3S5ANP1_9PLAT</name>
<evidence type="ECO:0000313" key="4">
    <source>
        <dbReference type="Proteomes" id="UP000784294"/>
    </source>
</evidence>
<organism evidence="3 4">
    <name type="scientific">Protopolystoma xenopodis</name>
    <dbReference type="NCBI Taxonomy" id="117903"/>
    <lineage>
        <taxon>Eukaryota</taxon>
        <taxon>Metazoa</taxon>
        <taxon>Spiralia</taxon>
        <taxon>Lophotrochozoa</taxon>
        <taxon>Platyhelminthes</taxon>
        <taxon>Monogenea</taxon>
        <taxon>Polyopisthocotylea</taxon>
        <taxon>Polystomatidea</taxon>
        <taxon>Polystomatidae</taxon>
        <taxon>Protopolystoma</taxon>
    </lineage>
</organism>
<reference evidence="3" key="1">
    <citation type="submission" date="2018-11" db="EMBL/GenBank/DDBJ databases">
        <authorList>
            <consortium name="Pathogen Informatics"/>
        </authorList>
    </citation>
    <scope>NUCLEOTIDE SEQUENCE</scope>
</reference>
<evidence type="ECO:0000259" key="2">
    <source>
        <dbReference type="PROSITE" id="PS50060"/>
    </source>
</evidence>
<dbReference type="InterPro" id="IPR000998">
    <property type="entry name" value="MAM_dom"/>
</dbReference>
<keyword evidence="4" id="KW-1185">Reference proteome</keyword>
<evidence type="ECO:0000313" key="3">
    <source>
        <dbReference type="EMBL" id="VEL34032.1"/>
    </source>
</evidence>
<keyword evidence="1" id="KW-0732">Signal</keyword>
<dbReference type="GO" id="GO:0016020">
    <property type="term" value="C:membrane"/>
    <property type="evidence" value="ECO:0007669"/>
    <property type="project" value="InterPro"/>
</dbReference>
<dbReference type="Gene3D" id="2.60.120.200">
    <property type="match status" value="1"/>
</dbReference>
<evidence type="ECO:0000256" key="1">
    <source>
        <dbReference type="SAM" id="SignalP"/>
    </source>
</evidence>
<dbReference type="Proteomes" id="UP000784294">
    <property type="component" value="Unassembled WGS sequence"/>
</dbReference>
<dbReference type="OrthoDB" id="6278029at2759"/>
<sequence>MSLKILLILIGRQQTYPAGQEGDLWKEDGVTIRQTLIKIHSTRVKGDGGRQLRPEPLHYCSFAEDACGWVLDPNSWRYPWSRLEISSDPARSSNMNEAINEQFPHEEGMAFCLSLDSRRSSDDRDKSRRSDDWFGKKVVTESARLESGVVQSRVWSPPIPPSVGMRCIRLFYLLSMGRPSIQMCMSERNVELGSHPEPFHMCTFSEDECGWNNDQSSWRHRWNRLKVAETSESLASNSDDDHMAMCLSAKHLTQDSAATLSWLTKRKSSRSGVQLPAASSTSMPSFDVLARLWSPALTPDLGLTCLTFSYLLWMGRLEADYSELPKRASSLALLQRTEG</sequence>
<dbReference type="PROSITE" id="PS50060">
    <property type="entry name" value="MAM_2"/>
    <property type="match status" value="2"/>
</dbReference>
<gene>
    <name evidence="3" type="ORF">PXEA_LOCUS27472</name>
</gene>
<protein>
    <recommendedName>
        <fullName evidence="2">MAM domain-containing protein</fullName>
    </recommendedName>
</protein>